<keyword evidence="1" id="KW-1133">Transmembrane helix</keyword>
<reference evidence="2 3" key="1">
    <citation type="journal article" date="2014" name="Front. Genet.">
        <title>Genome and metabolic network of "Candidatus Phaeomarinobacter ectocarpi" Ec32, a new candidate genus of Alphaproteobacteria frequently associated with brown algae.</title>
        <authorList>
            <person name="Dittami S.M."/>
            <person name="Barbeyron T."/>
            <person name="Boyen C."/>
            <person name="Cambefort J."/>
            <person name="Collet G."/>
            <person name="Delage L."/>
            <person name="Gobet A."/>
            <person name="Groisillier A."/>
            <person name="Leblanc C."/>
            <person name="Michel G."/>
            <person name="Scornet D."/>
            <person name="Siegel A."/>
            <person name="Tapia J.E."/>
            <person name="Tonon T."/>
        </authorList>
    </citation>
    <scope>NUCLEOTIDE SEQUENCE [LARGE SCALE GENOMIC DNA]</scope>
    <source>
        <strain evidence="2 3">Ec32</strain>
    </source>
</reference>
<evidence type="ECO:0000313" key="2">
    <source>
        <dbReference type="EMBL" id="CDO61319.1"/>
    </source>
</evidence>
<dbReference type="EMBL" id="HG966617">
    <property type="protein sequence ID" value="CDO61319.1"/>
    <property type="molecule type" value="Genomic_DNA"/>
</dbReference>
<dbReference type="RefSeq" id="WP_052534790.1">
    <property type="nucleotide sequence ID" value="NZ_HG966617.1"/>
</dbReference>
<evidence type="ECO:0000256" key="1">
    <source>
        <dbReference type="SAM" id="Phobius"/>
    </source>
</evidence>
<protein>
    <recommendedName>
        <fullName evidence="4">DUF2842 domain-containing protein</fullName>
    </recommendedName>
</protein>
<name>X5MHP3_9HYPH</name>
<dbReference type="OrthoDB" id="7510023at2"/>
<dbReference type="Pfam" id="PF11003">
    <property type="entry name" value="DUF2842"/>
    <property type="match status" value="1"/>
</dbReference>
<feature type="transmembrane region" description="Helical" evidence="1">
    <location>
        <begin position="12"/>
        <end position="33"/>
    </location>
</feature>
<feature type="transmembrane region" description="Helical" evidence="1">
    <location>
        <begin position="45"/>
        <end position="63"/>
    </location>
</feature>
<evidence type="ECO:0000313" key="3">
    <source>
        <dbReference type="Proteomes" id="UP000032160"/>
    </source>
</evidence>
<evidence type="ECO:0008006" key="4">
    <source>
        <dbReference type="Google" id="ProtNLM"/>
    </source>
</evidence>
<keyword evidence="3" id="KW-1185">Reference proteome</keyword>
<sequence>MTFGIPMRWRKLIGLVVLLVFMFLYAMFVMTFAVYKLPENGILEFAYFLAAGILWAIPAGFLIKWMQIPDPGTPPQQI</sequence>
<dbReference type="Proteomes" id="UP000032160">
    <property type="component" value="Chromosome I"/>
</dbReference>
<dbReference type="InterPro" id="IPR021265">
    <property type="entry name" value="DUF2842"/>
</dbReference>
<keyword evidence="1" id="KW-0812">Transmembrane</keyword>
<gene>
    <name evidence="2" type="ORF">BN1012_Phect3107</name>
</gene>
<accession>X5MHP3</accession>
<dbReference type="AlphaFoldDB" id="X5MHP3"/>
<organism evidence="2 3">
    <name type="scientific">Candidatus Phaeomarinibacter ectocarpi</name>
    <dbReference type="NCBI Taxonomy" id="1458461"/>
    <lineage>
        <taxon>Bacteria</taxon>
        <taxon>Pseudomonadati</taxon>
        <taxon>Pseudomonadota</taxon>
        <taxon>Alphaproteobacteria</taxon>
        <taxon>Hyphomicrobiales</taxon>
        <taxon>Parvibaculaceae</taxon>
        <taxon>Candidatus Phaeomarinibacter</taxon>
    </lineage>
</organism>
<proteinExistence type="predicted"/>
<keyword evidence="1" id="KW-0472">Membrane</keyword>
<dbReference type="HOGENOM" id="CLU_179280_0_0_5"/>
<dbReference type="KEGG" id="pect:BN1012_Phect3107"/>